<dbReference type="InterPro" id="IPR025419">
    <property type="entry name" value="DUF4142"/>
</dbReference>
<gene>
    <name evidence="3" type="ORF">ACFSJ0_29570</name>
</gene>
<proteinExistence type="predicted"/>
<dbReference type="Pfam" id="PF13628">
    <property type="entry name" value="DUF4142"/>
    <property type="match status" value="1"/>
</dbReference>
<keyword evidence="4" id="KW-1185">Reference proteome</keyword>
<dbReference type="EMBL" id="JBHUCM010000025">
    <property type="protein sequence ID" value="MFD1541235.1"/>
    <property type="molecule type" value="Genomic_DNA"/>
</dbReference>
<organism evidence="3 4">
    <name type="scientific">Nonomuraea guangzhouensis</name>
    <dbReference type="NCBI Taxonomy" id="1291555"/>
    <lineage>
        <taxon>Bacteria</taxon>
        <taxon>Bacillati</taxon>
        <taxon>Actinomycetota</taxon>
        <taxon>Actinomycetes</taxon>
        <taxon>Streptosporangiales</taxon>
        <taxon>Streptosporangiaceae</taxon>
        <taxon>Nonomuraea</taxon>
    </lineage>
</organism>
<name>A0ABW4GEK2_9ACTN</name>
<feature type="chain" id="PRO_5046204428" evidence="1">
    <location>
        <begin position="26"/>
        <end position="222"/>
    </location>
</feature>
<evidence type="ECO:0000313" key="4">
    <source>
        <dbReference type="Proteomes" id="UP001597097"/>
    </source>
</evidence>
<evidence type="ECO:0000259" key="2">
    <source>
        <dbReference type="Pfam" id="PF13628"/>
    </source>
</evidence>
<accession>A0ABW4GEK2</accession>
<dbReference type="Proteomes" id="UP001597097">
    <property type="component" value="Unassembled WGS sequence"/>
</dbReference>
<reference evidence="4" key="1">
    <citation type="journal article" date="2019" name="Int. J. Syst. Evol. Microbiol.">
        <title>The Global Catalogue of Microorganisms (GCM) 10K type strain sequencing project: providing services to taxonomists for standard genome sequencing and annotation.</title>
        <authorList>
            <consortium name="The Broad Institute Genomics Platform"/>
            <consortium name="The Broad Institute Genome Sequencing Center for Infectious Disease"/>
            <person name="Wu L."/>
            <person name="Ma J."/>
        </authorList>
    </citation>
    <scope>NUCLEOTIDE SEQUENCE [LARGE SCALE GENOMIC DNA]</scope>
    <source>
        <strain evidence="4">CGMCC 1.15399</strain>
    </source>
</reference>
<evidence type="ECO:0000313" key="3">
    <source>
        <dbReference type="EMBL" id="MFD1541235.1"/>
    </source>
</evidence>
<comment type="caution">
    <text evidence="3">The sequence shown here is derived from an EMBL/GenBank/DDBJ whole genome shotgun (WGS) entry which is preliminary data.</text>
</comment>
<feature type="signal peptide" evidence="1">
    <location>
        <begin position="1"/>
        <end position="25"/>
    </location>
</feature>
<sequence length="222" mass="23547">MLLRHRRPVLAISGVAVLLALGACAGLPGAQLPSAQLPAATAVPGVSSAPPAAAATAVDTSTWATKWGPLSAADRELIAKVRLATLWEMTMAQQATTRASTARVRKISVEIAAQHHVLDEKGLALAAKLKVQLPIKPTDLQQEWMDDISSRSGKQYDSTFVKWLRLAHGQIFALIGAVRGSTQNTLVRRFSEEANAAVLNHQRLLESTGLANPDAFPSPPAA</sequence>
<keyword evidence="1" id="KW-0732">Signal</keyword>
<dbReference type="PROSITE" id="PS51257">
    <property type="entry name" value="PROKAR_LIPOPROTEIN"/>
    <property type="match status" value="1"/>
</dbReference>
<protein>
    <submittedName>
        <fullName evidence="3">DUF4142 domain-containing protein</fullName>
    </submittedName>
</protein>
<dbReference type="RefSeq" id="WP_219538810.1">
    <property type="nucleotide sequence ID" value="NZ_JAHKRM010000051.1"/>
</dbReference>
<feature type="domain" description="DUF4142" evidence="2">
    <location>
        <begin position="73"/>
        <end position="203"/>
    </location>
</feature>
<evidence type="ECO:0000256" key="1">
    <source>
        <dbReference type="SAM" id="SignalP"/>
    </source>
</evidence>